<sequence>MIRQAELLRDFVNTYDVESDADEITSPAELAVWLRERDLVGEADRALDDDLHVATMLRSGLRAAMSRDGGPHTTLEQALAALPLRVAFDGEIPSLTPVAAGVRGGLARLAAAMAATQADGTWRRLKVCAEPTCRWAFLDLSKNRSRSWCSMSICGNRMKTRAYRMRRRAATGSRRP</sequence>
<gene>
    <name evidence="2" type="ORF">SAMN05421505_10276</name>
</gene>
<name>A0A1G7RY66_9ACTN</name>
<dbReference type="InterPro" id="IPR021005">
    <property type="entry name" value="Znf_CGNR"/>
</dbReference>
<organism evidence="2 3">
    <name type="scientific">Sinosporangium album</name>
    <dbReference type="NCBI Taxonomy" id="504805"/>
    <lineage>
        <taxon>Bacteria</taxon>
        <taxon>Bacillati</taxon>
        <taxon>Actinomycetota</taxon>
        <taxon>Actinomycetes</taxon>
        <taxon>Streptosporangiales</taxon>
        <taxon>Streptosporangiaceae</taxon>
        <taxon>Sinosporangium</taxon>
    </lineage>
</organism>
<keyword evidence="3" id="KW-1185">Reference proteome</keyword>
<dbReference type="Pfam" id="PF11706">
    <property type="entry name" value="zf-CGNR"/>
    <property type="match status" value="1"/>
</dbReference>
<dbReference type="STRING" id="504805.SAMN05421505_10276"/>
<dbReference type="RefSeq" id="WP_093167673.1">
    <property type="nucleotide sequence ID" value="NZ_FNCN01000002.1"/>
</dbReference>
<evidence type="ECO:0000313" key="3">
    <source>
        <dbReference type="Proteomes" id="UP000198923"/>
    </source>
</evidence>
<dbReference type="Proteomes" id="UP000198923">
    <property type="component" value="Unassembled WGS sequence"/>
</dbReference>
<dbReference type="EMBL" id="FNCN01000002">
    <property type="protein sequence ID" value="SDG15169.1"/>
    <property type="molecule type" value="Genomic_DNA"/>
</dbReference>
<feature type="domain" description="Zinc finger CGNR" evidence="1">
    <location>
        <begin position="124"/>
        <end position="167"/>
    </location>
</feature>
<protein>
    <submittedName>
        <fullName evidence="2">Conserved protein containing a Zn-ribbon-like motif, possibly RNA-binding</fullName>
    </submittedName>
</protein>
<dbReference type="Pfam" id="PF07336">
    <property type="entry name" value="ABATE"/>
    <property type="match status" value="1"/>
</dbReference>
<evidence type="ECO:0000313" key="2">
    <source>
        <dbReference type="EMBL" id="SDG15169.1"/>
    </source>
</evidence>
<proteinExistence type="predicted"/>
<dbReference type="SUPFAM" id="SSF160904">
    <property type="entry name" value="Jann2411-like"/>
    <property type="match status" value="1"/>
</dbReference>
<dbReference type="OrthoDB" id="123307at2"/>
<evidence type="ECO:0000259" key="1">
    <source>
        <dbReference type="Pfam" id="PF11706"/>
    </source>
</evidence>
<dbReference type="AlphaFoldDB" id="A0A1G7RY66"/>
<dbReference type="InterPro" id="IPR010852">
    <property type="entry name" value="ABATE"/>
</dbReference>
<reference evidence="2 3" key="1">
    <citation type="submission" date="2016-10" db="EMBL/GenBank/DDBJ databases">
        <authorList>
            <person name="de Groot N.N."/>
        </authorList>
    </citation>
    <scope>NUCLEOTIDE SEQUENCE [LARGE SCALE GENOMIC DNA]</scope>
    <source>
        <strain evidence="2 3">CPCC 201354</strain>
    </source>
</reference>
<dbReference type="PANTHER" id="PTHR35525:SF3">
    <property type="entry name" value="BLL6575 PROTEIN"/>
    <property type="match status" value="1"/>
</dbReference>
<accession>A0A1G7RY66</accession>
<dbReference type="InterPro" id="IPR023286">
    <property type="entry name" value="ABATE_dom_sf"/>
</dbReference>
<dbReference type="PANTHER" id="PTHR35525">
    <property type="entry name" value="BLL6575 PROTEIN"/>
    <property type="match status" value="1"/>
</dbReference>
<dbReference type="Gene3D" id="1.10.3300.10">
    <property type="entry name" value="Jann2411-like domain"/>
    <property type="match status" value="1"/>
</dbReference>